<name>A0ACD3AB69_9AGAR</name>
<gene>
    <name evidence="1" type="ORF">BDN72DRAFT_741195</name>
</gene>
<keyword evidence="2" id="KW-1185">Reference proteome</keyword>
<reference evidence="1 2" key="1">
    <citation type="journal article" date="2019" name="Nat. Ecol. Evol.">
        <title>Megaphylogeny resolves global patterns of mushroom evolution.</title>
        <authorList>
            <person name="Varga T."/>
            <person name="Krizsan K."/>
            <person name="Foldi C."/>
            <person name="Dima B."/>
            <person name="Sanchez-Garcia M."/>
            <person name="Sanchez-Ramirez S."/>
            <person name="Szollosi G.J."/>
            <person name="Szarkandi J.G."/>
            <person name="Papp V."/>
            <person name="Albert L."/>
            <person name="Andreopoulos W."/>
            <person name="Angelini C."/>
            <person name="Antonin V."/>
            <person name="Barry K.W."/>
            <person name="Bougher N.L."/>
            <person name="Buchanan P."/>
            <person name="Buyck B."/>
            <person name="Bense V."/>
            <person name="Catcheside P."/>
            <person name="Chovatia M."/>
            <person name="Cooper J."/>
            <person name="Damon W."/>
            <person name="Desjardin D."/>
            <person name="Finy P."/>
            <person name="Geml J."/>
            <person name="Haridas S."/>
            <person name="Hughes K."/>
            <person name="Justo A."/>
            <person name="Karasinski D."/>
            <person name="Kautmanova I."/>
            <person name="Kiss B."/>
            <person name="Kocsube S."/>
            <person name="Kotiranta H."/>
            <person name="LaButti K.M."/>
            <person name="Lechner B.E."/>
            <person name="Liimatainen K."/>
            <person name="Lipzen A."/>
            <person name="Lukacs Z."/>
            <person name="Mihaltcheva S."/>
            <person name="Morgado L.N."/>
            <person name="Niskanen T."/>
            <person name="Noordeloos M.E."/>
            <person name="Ohm R.A."/>
            <person name="Ortiz-Santana B."/>
            <person name="Ovrebo C."/>
            <person name="Racz N."/>
            <person name="Riley R."/>
            <person name="Savchenko A."/>
            <person name="Shiryaev A."/>
            <person name="Soop K."/>
            <person name="Spirin V."/>
            <person name="Szebenyi C."/>
            <person name="Tomsovsky M."/>
            <person name="Tulloss R.E."/>
            <person name="Uehling J."/>
            <person name="Grigoriev I.V."/>
            <person name="Vagvolgyi C."/>
            <person name="Papp T."/>
            <person name="Martin F.M."/>
            <person name="Miettinen O."/>
            <person name="Hibbett D.S."/>
            <person name="Nagy L.G."/>
        </authorList>
    </citation>
    <scope>NUCLEOTIDE SEQUENCE [LARGE SCALE GENOMIC DNA]</scope>
    <source>
        <strain evidence="1 2">NL-1719</strain>
    </source>
</reference>
<protein>
    <submittedName>
        <fullName evidence="1">WD40 repeat-like protein</fullName>
    </submittedName>
</protein>
<dbReference type="Proteomes" id="UP000308600">
    <property type="component" value="Unassembled WGS sequence"/>
</dbReference>
<organism evidence="1 2">
    <name type="scientific">Pluteus cervinus</name>
    <dbReference type="NCBI Taxonomy" id="181527"/>
    <lineage>
        <taxon>Eukaryota</taxon>
        <taxon>Fungi</taxon>
        <taxon>Dikarya</taxon>
        <taxon>Basidiomycota</taxon>
        <taxon>Agaricomycotina</taxon>
        <taxon>Agaricomycetes</taxon>
        <taxon>Agaricomycetidae</taxon>
        <taxon>Agaricales</taxon>
        <taxon>Pluteineae</taxon>
        <taxon>Pluteaceae</taxon>
        <taxon>Pluteus</taxon>
    </lineage>
</organism>
<accession>A0ACD3AB69</accession>
<sequence>LVSKCFEVLQKYLKFNIYNIPSSYVLNKDVSGLQERKADTSLMHIHYAALFWTFHLLQCGSMTQEQEKKLYEIFAGPHTLYWMEILSLHGKMYEALRSIQLISVIKVRECQNTHIQTSTLKVMEKKTEEILDDVYHFLDLAKEACSVSIPHIYLSCLPMMPQSCLLAKETRPYFRNILDIEGMPDVWVPHNMVLEGHKSDVNSVAYSPDGRHVVSGSNDHTVRIWDASTGQQVGQPLQGHSRIVTSVAYSPDSRHVVSGSSDTTVRIWDAGTGQQVGQPLQGHSSEVRSVAYSPDGSHPLQGHSSIVTSVAYSPDGRHVVSGSEDNTVRIWDASTGQPL</sequence>
<dbReference type="EMBL" id="ML208573">
    <property type="protein sequence ID" value="TFK62569.1"/>
    <property type="molecule type" value="Genomic_DNA"/>
</dbReference>
<feature type="non-terminal residue" evidence="1">
    <location>
        <position position="1"/>
    </location>
</feature>
<evidence type="ECO:0000313" key="2">
    <source>
        <dbReference type="Proteomes" id="UP000308600"/>
    </source>
</evidence>
<evidence type="ECO:0000313" key="1">
    <source>
        <dbReference type="EMBL" id="TFK62569.1"/>
    </source>
</evidence>
<proteinExistence type="predicted"/>
<feature type="non-terminal residue" evidence="1">
    <location>
        <position position="339"/>
    </location>
</feature>